<evidence type="ECO:0000313" key="2">
    <source>
        <dbReference type="EMBL" id="CAB5013544.1"/>
    </source>
</evidence>
<dbReference type="AlphaFoldDB" id="A0A6J7QH54"/>
<reference evidence="2" key="1">
    <citation type="submission" date="2020-05" db="EMBL/GenBank/DDBJ databases">
        <authorList>
            <person name="Chiriac C."/>
            <person name="Salcher M."/>
            <person name="Ghai R."/>
            <person name="Kavagutti S V."/>
        </authorList>
    </citation>
    <scope>NUCLEOTIDE SEQUENCE</scope>
</reference>
<name>A0A6J7QH54_9ZZZZ</name>
<gene>
    <name evidence="2" type="ORF">UFOPK3967_02370</name>
</gene>
<accession>A0A6J7QH54</accession>
<organism evidence="2">
    <name type="scientific">freshwater metagenome</name>
    <dbReference type="NCBI Taxonomy" id="449393"/>
    <lineage>
        <taxon>unclassified sequences</taxon>
        <taxon>metagenomes</taxon>
        <taxon>ecological metagenomes</taxon>
    </lineage>
</organism>
<dbReference type="EMBL" id="CAFBOS010000176">
    <property type="protein sequence ID" value="CAB5013544.1"/>
    <property type="molecule type" value="Genomic_DNA"/>
</dbReference>
<proteinExistence type="predicted"/>
<protein>
    <submittedName>
        <fullName evidence="2">Unannotated protein</fullName>
    </submittedName>
</protein>
<sequence length="437" mass="48755">MHLTLDQHRVHDDAAVVNRDEPLEVHGSSVEIDLDHRDVRAEREGRLRRAELVLDPQRSAGLARHVGPGARDRGRTRDVEPRLRTIEHDVIDIGLEQLCGMRLRVFDETPRGQHDGRAARLQRARSAGAVTPRHECRVTVNDLDVGERYAAFVAGEHRKRRVQPLPVRRTAGTHEHSPDVIDLDAAVLPRAQRVRDLDVARHADAEYTSLPRAEPTRLLGSECGEVGRGQGFVHRPLVLAGVVAHTHPVGVWERLGRDEVAPPHIGSRTSDFGSEQFHHALDGGRRFGPTRASERTGGRRVREWRQRLVVDLGDVVATRGQHASHARGGPDSRERACVAHDHQRERDQLAVARPAELAILHLRPAVVEAHEVLGARLDEAHRSTNAARQKREQQLLGCARMLRAERPADVGHDHAHSLRVEAVHLTQQFLGRMGALT</sequence>
<feature type="region of interest" description="Disordered" evidence="1">
    <location>
        <begin position="280"/>
        <end position="299"/>
    </location>
</feature>
<evidence type="ECO:0000256" key="1">
    <source>
        <dbReference type="SAM" id="MobiDB-lite"/>
    </source>
</evidence>